<accession>A0ABX1KCR7</accession>
<keyword evidence="1" id="KW-0812">Transmembrane</keyword>
<keyword evidence="3" id="KW-1185">Reference proteome</keyword>
<gene>
    <name evidence="2" type="ORF">HF576_12850</name>
</gene>
<sequence>MKRTGALQRLNGLVSHEMWASLIGMLYLGLITNLLLLLASLPLVVLLATTDPARSWPLLAVAAPLAAPGLAAAFRAFREHGEGGRSPIRAFGAGLRDTWRRALLIGAGVTAFVVVLLVDVRMLSATPAAVFTVPLLAVLAVLAVAVGLIALVAIAEAPTAPLRDVLRASGYLGLRRWYLTAVSLAVLVVQAAVFAAAPAIGLGLTASAALYLAWTNSRYTLRPVLDLDLDETARA</sequence>
<keyword evidence="1" id="KW-0472">Membrane</keyword>
<feature type="transmembrane region" description="Helical" evidence="1">
    <location>
        <begin position="130"/>
        <end position="155"/>
    </location>
</feature>
<keyword evidence="1" id="KW-1133">Transmembrane helix</keyword>
<feature type="transmembrane region" description="Helical" evidence="1">
    <location>
        <begin position="56"/>
        <end position="77"/>
    </location>
</feature>
<dbReference type="Proteomes" id="UP001429745">
    <property type="component" value="Unassembled WGS sequence"/>
</dbReference>
<feature type="transmembrane region" description="Helical" evidence="1">
    <location>
        <begin position="98"/>
        <end position="118"/>
    </location>
</feature>
<dbReference type="EMBL" id="JABACI010000004">
    <property type="protein sequence ID" value="NLP84739.1"/>
    <property type="molecule type" value="Genomic_DNA"/>
</dbReference>
<comment type="caution">
    <text evidence="2">The sequence shown here is derived from an EMBL/GenBank/DDBJ whole genome shotgun (WGS) entry which is preliminary data.</text>
</comment>
<proteinExistence type="predicted"/>
<organism evidence="2 3">
    <name type="scientific">Microbacterium salsuginis</name>
    <dbReference type="NCBI Taxonomy" id="2722803"/>
    <lineage>
        <taxon>Bacteria</taxon>
        <taxon>Bacillati</taxon>
        <taxon>Actinomycetota</taxon>
        <taxon>Actinomycetes</taxon>
        <taxon>Micrococcales</taxon>
        <taxon>Microbacteriaceae</taxon>
        <taxon>Microbacterium</taxon>
    </lineage>
</organism>
<evidence type="ECO:0000313" key="2">
    <source>
        <dbReference type="EMBL" id="NLP84739.1"/>
    </source>
</evidence>
<feature type="transmembrane region" description="Helical" evidence="1">
    <location>
        <begin position="21"/>
        <end position="44"/>
    </location>
</feature>
<protein>
    <submittedName>
        <fullName evidence="2">Ferredoxin-NADPH reductase</fullName>
    </submittedName>
</protein>
<evidence type="ECO:0000256" key="1">
    <source>
        <dbReference type="SAM" id="Phobius"/>
    </source>
</evidence>
<evidence type="ECO:0000313" key="3">
    <source>
        <dbReference type="Proteomes" id="UP001429745"/>
    </source>
</evidence>
<dbReference type="RefSeq" id="WP_168913219.1">
    <property type="nucleotide sequence ID" value="NZ_JABACI010000004.1"/>
</dbReference>
<reference evidence="2 3" key="1">
    <citation type="submission" date="2020-04" db="EMBL/GenBank/DDBJ databases">
        <title>CFH 90308 Microbacterium sp.</title>
        <authorList>
            <person name="Nie G."/>
            <person name="Ming H."/>
            <person name="Xia T."/>
        </authorList>
    </citation>
    <scope>NUCLEOTIDE SEQUENCE [LARGE SCALE GENOMIC DNA]</scope>
    <source>
        <strain evidence="2 3">CFH 90308</strain>
    </source>
</reference>
<name>A0ABX1KCR7_9MICO</name>
<feature type="transmembrane region" description="Helical" evidence="1">
    <location>
        <begin position="176"/>
        <end position="200"/>
    </location>
</feature>